<accession>A0ABD6EBN9</accession>
<name>A0ABD6EBN9_9BILA</name>
<comment type="caution">
    <text evidence="2">The sequence shown here is derived from an EMBL/GenBank/DDBJ whole genome shotgun (WGS) entry which is preliminary data.</text>
</comment>
<protein>
    <submittedName>
        <fullName evidence="2">Uncharacterized protein</fullName>
    </submittedName>
</protein>
<feature type="compositionally biased region" description="Low complexity" evidence="1">
    <location>
        <begin position="89"/>
        <end position="101"/>
    </location>
</feature>
<evidence type="ECO:0000256" key="1">
    <source>
        <dbReference type="SAM" id="MobiDB-lite"/>
    </source>
</evidence>
<reference evidence="2 3" key="1">
    <citation type="submission" date="2024-08" db="EMBL/GenBank/DDBJ databases">
        <title>Gnathostoma spinigerum genome.</title>
        <authorList>
            <person name="Gonzalez-Bertolin B."/>
            <person name="Monzon S."/>
            <person name="Zaballos A."/>
            <person name="Jimenez P."/>
            <person name="Dekumyoy P."/>
            <person name="Varona S."/>
            <person name="Cuesta I."/>
            <person name="Sumanam S."/>
            <person name="Adisakwattana P."/>
            <person name="Gasser R.B."/>
            <person name="Hernandez-Gonzalez A."/>
            <person name="Young N.D."/>
            <person name="Perteguer M.J."/>
        </authorList>
    </citation>
    <scope>NUCLEOTIDE SEQUENCE [LARGE SCALE GENOMIC DNA]</scope>
    <source>
        <strain evidence="2">AL3</strain>
        <tissue evidence="2">Liver</tissue>
    </source>
</reference>
<gene>
    <name evidence="2" type="ORF">AB6A40_001525</name>
</gene>
<dbReference type="EMBL" id="JBGFUD010000576">
    <property type="protein sequence ID" value="MFH4974816.1"/>
    <property type="molecule type" value="Genomic_DNA"/>
</dbReference>
<proteinExistence type="predicted"/>
<feature type="region of interest" description="Disordered" evidence="1">
    <location>
        <begin position="76"/>
        <end position="108"/>
    </location>
</feature>
<sequence length="197" mass="22234">MNTNMMDPSFNGSGDVRSVRTPSAMSLLNNCHEYELSPIELVHLMESRNRRIVSYYNQSRGDRRLVTLQNDNDCVRGQQGGRRITYERSSSGDGSSADQQSNGLSLCPSHQRGYFNGTEFNRDVRLSSVDAADSIAYRTPPDHGVPLPYLSVKQQRRLAASKHRRMIRAVSFDQHLASNGCAEIRRFHSRHGPRGDH</sequence>
<organism evidence="2 3">
    <name type="scientific">Gnathostoma spinigerum</name>
    <dbReference type="NCBI Taxonomy" id="75299"/>
    <lineage>
        <taxon>Eukaryota</taxon>
        <taxon>Metazoa</taxon>
        <taxon>Ecdysozoa</taxon>
        <taxon>Nematoda</taxon>
        <taxon>Chromadorea</taxon>
        <taxon>Rhabditida</taxon>
        <taxon>Spirurina</taxon>
        <taxon>Gnathostomatomorpha</taxon>
        <taxon>Gnathostomatoidea</taxon>
        <taxon>Gnathostomatidae</taxon>
        <taxon>Gnathostoma</taxon>
    </lineage>
</organism>
<dbReference type="Proteomes" id="UP001608902">
    <property type="component" value="Unassembled WGS sequence"/>
</dbReference>
<evidence type="ECO:0000313" key="3">
    <source>
        <dbReference type="Proteomes" id="UP001608902"/>
    </source>
</evidence>
<keyword evidence="3" id="KW-1185">Reference proteome</keyword>
<evidence type="ECO:0000313" key="2">
    <source>
        <dbReference type="EMBL" id="MFH4974816.1"/>
    </source>
</evidence>
<dbReference type="AlphaFoldDB" id="A0ABD6EBN9"/>